<proteinExistence type="predicted"/>
<dbReference type="EMBL" id="JACAZE010000017">
    <property type="protein sequence ID" value="KAF7296184.1"/>
    <property type="molecule type" value="Genomic_DNA"/>
</dbReference>
<evidence type="ECO:0000256" key="1">
    <source>
        <dbReference type="SAM" id="MobiDB-lite"/>
    </source>
</evidence>
<evidence type="ECO:0000313" key="3">
    <source>
        <dbReference type="Proteomes" id="UP000613580"/>
    </source>
</evidence>
<dbReference type="Proteomes" id="UP000613580">
    <property type="component" value="Unassembled WGS sequence"/>
</dbReference>
<comment type="caution">
    <text evidence="2">The sequence shown here is derived from an EMBL/GenBank/DDBJ whole genome shotgun (WGS) entry which is preliminary data.</text>
</comment>
<sequence>MVFTLPTRFLTFFVPQTDFRGIARPACFTSASWSTRRRREKATPGHRDILRTAAVQDMRIQACPAGILRITTPALRPAPAHPSAGRGGSRGRWIPDKASPPSQPRSSRRRMALAWNRHADPEPQFVLGRTVLR</sequence>
<organism evidence="2 3">
    <name type="scientific">Mycena chlorophos</name>
    <name type="common">Agaric fungus</name>
    <name type="synonym">Agaricus chlorophos</name>
    <dbReference type="NCBI Taxonomy" id="658473"/>
    <lineage>
        <taxon>Eukaryota</taxon>
        <taxon>Fungi</taxon>
        <taxon>Dikarya</taxon>
        <taxon>Basidiomycota</taxon>
        <taxon>Agaricomycotina</taxon>
        <taxon>Agaricomycetes</taxon>
        <taxon>Agaricomycetidae</taxon>
        <taxon>Agaricales</taxon>
        <taxon>Marasmiineae</taxon>
        <taxon>Mycenaceae</taxon>
        <taxon>Mycena</taxon>
    </lineage>
</organism>
<evidence type="ECO:0000313" key="2">
    <source>
        <dbReference type="EMBL" id="KAF7296184.1"/>
    </source>
</evidence>
<dbReference type="AlphaFoldDB" id="A0A8H6W1S1"/>
<accession>A0A8H6W1S1</accession>
<gene>
    <name evidence="2" type="ORF">HMN09_01086900</name>
</gene>
<name>A0A8H6W1S1_MYCCL</name>
<protein>
    <submittedName>
        <fullName evidence="2">Uncharacterized protein</fullName>
    </submittedName>
</protein>
<reference evidence="2" key="1">
    <citation type="submission" date="2020-05" db="EMBL/GenBank/DDBJ databases">
        <title>Mycena genomes resolve the evolution of fungal bioluminescence.</title>
        <authorList>
            <person name="Tsai I.J."/>
        </authorList>
    </citation>
    <scope>NUCLEOTIDE SEQUENCE</scope>
    <source>
        <strain evidence="2">110903Hualien_Pintung</strain>
    </source>
</reference>
<keyword evidence="3" id="KW-1185">Reference proteome</keyword>
<feature type="region of interest" description="Disordered" evidence="1">
    <location>
        <begin position="74"/>
        <end position="110"/>
    </location>
</feature>